<comment type="caution">
    <text evidence="1">The sequence shown here is derived from an EMBL/GenBank/DDBJ whole genome shotgun (WGS) entry which is preliminary data.</text>
</comment>
<protein>
    <submittedName>
        <fullName evidence="1">Uncharacterized protein</fullName>
    </submittedName>
</protein>
<name>A0ABQ9I6M6_9NEOP</name>
<evidence type="ECO:0000313" key="2">
    <source>
        <dbReference type="Proteomes" id="UP001159363"/>
    </source>
</evidence>
<gene>
    <name evidence="1" type="ORF">PR048_004869</name>
</gene>
<dbReference type="Proteomes" id="UP001159363">
    <property type="component" value="Chromosome 2"/>
</dbReference>
<evidence type="ECO:0000313" key="1">
    <source>
        <dbReference type="EMBL" id="KAJ8892289.1"/>
    </source>
</evidence>
<keyword evidence="2" id="KW-1185">Reference proteome</keyword>
<accession>A0ABQ9I6M6</accession>
<sequence length="142" mass="16461">MRRKKAILFWGRKSSSEVETTVQEKETAVTEEDKFKIKVFNVIIDKLNQSMTNRFADHKNLYLYPSCFDPKRFSELKKGLPSNTFDKICDLIPNIDKGKLIEELESVCSGLAPDILLVALDNDMVIDKLYEQSEEMRRLLVL</sequence>
<organism evidence="1 2">
    <name type="scientific">Dryococelus australis</name>
    <dbReference type="NCBI Taxonomy" id="614101"/>
    <lineage>
        <taxon>Eukaryota</taxon>
        <taxon>Metazoa</taxon>
        <taxon>Ecdysozoa</taxon>
        <taxon>Arthropoda</taxon>
        <taxon>Hexapoda</taxon>
        <taxon>Insecta</taxon>
        <taxon>Pterygota</taxon>
        <taxon>Neoptera</taxon>
        <taxon>Polyneoptera</taxon>
        <taxon>Phasmatodea</taxon>
        <taxon>Verophasmatodea</taxon>
        <taxon>Anareolatae</taxon>
        <taxon>Phasmatidae</taxon>
        <taxon>Eurycanthinae</taxon>
        <taxon>Dryococelus</taxon>
    </lineage>
</organism>
<dbReference type="EMBL" id="JARBHB010000002">
    <property type="protein sequence ID" value="KAJ8892289.1"/>
    <property type="molecule type" value="Genomic_DNA"/>
</dbReference>
<proteinExistence type="predicted"/>
<reference evidence="1 2" key="1">
    <citation type="submission" date="2023-02" db="EMBL/GenBank/DDBJ databases">
        <title>LHISI_Scaffold_Assembly.</title>
        <authorList>
            <person name="Stuart O.P."/>
            <person name="Cleave R."/>
            <person name="Magrath M.J.L."/>
            <person name="Mikheyev A.S."/>
        </authorList>
    </citation>
    <scope>NUCLEOTIDE SEQUENCE [LARGE SCALE GENOMIC DNA]</scope>
    <source>
        <strain evidence="1">Daus_M_001</strain>
        <tissue evidence="1">Leg muscle</tissue>
    </source>
</reference>